<evidence type="ECO:0008006" key="8">
    <source>
        <dbReference type="Google" id="ProtNLM"/>
    </source>
</evidence>
<evidence type="ECO:0000313" key="4">
    <source>
        <dbReference type="EMBL" id="OQQ88592.1"/>
    </source>
</evidence>
<dbReference type="AlphaFoldDB" id="A0A089QGV4"/>
<dbReference type="SUPFAM" id="SSF52833">
    <property type="entry name" value="Thioredoxin-like"/>
    <property type="match status" value="1"/>
</dbReference>
<keyword evidence="1" id="KW-0812">Transmembrane</keyword>
<gene>
    <name evidence="4" type="ORF">B6U56_10820</name>
    <name evidence="3" type="ORF">BHF65_10030</name>
    <name evidence="2" type="ORF">LSJ_5022</name>
</gene>
<evidence type="ECO:0000256" key="1">
    <source>
        <dbReference type="SAM" id="Phobius"/>
    </source>
</evidence>
<dbReference type="RefSeq" id="WP_044006030.1">
    <property type="nucleotide sequence ID" value="NZ_CP007650.1"/>
</dbReference>
<geneLocation type="plasmid" evidence="2 5">
    <name>pCTN1046</name>
</geneLocation>
<protein>
    <recommendedName>
        <fullName evidence="8">Thioredoxin</fullName>
    </recommendedName>
</protein>
<dbReference type="InterPro" id="IPR036249">
    <property type="entry name" value="Thioredoxin-like_sf"/>
</dbReference>
<reference evidence="3 6" key="2">
    <citation type="submission" date="2016-09" db="EMBL/GenBank/DDBJ databases">
        <title>Complete Genome Sequence of Lactobacillus salivarius Jin.</title>
        <authorList>
            <person name="Jin N."/>
            <person name="Li C."/>
            <person name="Wang M."/>
            <person name="Ren D."/>
            <person name="Di Y."/>
            <person name="Pan R."/>
            <person name="Du S."/>
            <person name="Lu H."/>
            <person name="Li X."/>
            <person name="Tian M."/>
        </authorList>
    </citation>
    <scope>NUCLEOTIDE SEQUENCE [LARGE SCALE GENOMIC DNA]</scope>
    <source>
        <strain evidence="3 6">CICC 23174</strain>
        <plasmid evidence="3">pLS_3</plasmid>
        <plasmid evidence="6">pls_3</plasmid>
    </source>
</reference>
<keyword evidence="2" id="KW-0614">Plasmid</keyword>
<dbReference type="Proteomes" id="UP000094723">
    <property type="component" value="Plasmid pLS_3"/>
</dbReference>
<dbReference type="EMBL" id="CP017110">
    <property type="protein sequence ID" value="AOO74602.1"/>
    <property type="molecule type" value="Genomic_DNA"/>
</dbReference>
<dbReference type="KEGG" id="lsj:LSJ_5022"/>
<geneLocation type="plasmid" evidence="3">
    <name>pLS_3</name>
</geneLocation>
<feature type="transmembrane region" description="Helical" evidence="1">
    <location>
        <begin position="50"/>
        <end position="68"/>
    </location>
</feature>
<evidence type="ECO:0000313" key="2">
    <source>
        <dbReference type="EMBL" id="AIR11910.1"/>
    </source>
</evidence>
<geneLocation type="plasmid" evidence="6">
    <name>pls_3</name>
</geneLocation>
<accession>A0A089QGV4</accession>
<reference evidence="4 7" key="3">
    <citation type="submission" date="2017-03" db="EMBL/GenBank/DDBJ databases">
        <title>Phylogenomics and comparative genomics of Lactobacillus salivarius, a mammalian gut commensal.</title>
        <authorList>
            <person name="Harris H.M."/>
        </authorList>
    </citation>
    <scope>NUCLEOTIDE SEQUENCE [LARGE SCALE GENOMIC DNA]</scope>
    <source>
        <strain evidence="4 7">JCM 1047</strain>
    </source>
</reference>
<keyword evidence="1" id="KW-0472">Membrane</keyword>
<reference evidence="2 5" key="1">
    <citation type="journal article" date="2014" name="BMC Genomics">
        <title>Unusual genome complexity in Lactobacillus salivarius JCM1046.</title>
        <authorList>
            <person name="Raftis E.J."/>
            <person name="Forde B.M."/>
            <person name="Claesson M.J."/>
            <person name="O'Toole P.W."/>
        </authorList>
    </citation>
    <scope>NUCLEOTIDE SEQUENCE [LARGE SCALE GENOMIC DNA]</scope>
    <source>
        <strain evidence="2 5">JCM1046</strain>
        <plasmid evidence="2 5">pCTN1046</plasmid>
    </source>
</reference>
<organism evidence="2 5">
    <name type="scientific">Ligilactobacillus salivarius</name>
    <dbReference type="NCBI Taxonomy" id="1624"/>
    <lineage>
        <taxon>Bacteria</taxon>
        <taxon>Bacillati</taxon>
        <taxon>Bacillota</taxon>
        <taxon>Bacilli</taxon>
        <taxon>Lactobacillales</taxon>
        <taxon>Lactobacillaceae</taxon>
        <taxon>Ligilactobacillus</taxon>
    </lineage>
</organism>
<sequence>MNNLESKIKDNERFILIIVNNTFSSKYIIYKINSLDTINTPYEIVNFNDVIYFAKFISLIAIPAIIIFHNGKIEHIHRGICSLKELEDLMQG</sequence>
<dbReference type="Proteomes" id="UP000029488">
    <property type="component" value="Plasmid pCTN1046"/>
</dbReference>
<evidence type="ECO:0000313" key="6">
    <source>
        <dbReference type="Proteomes" id="UP000094723"/>
    </source>
</evidence>
<feature type="transmembrane region" description="Helical" evidence="1">
    <location>
        <begin position="12"/>
        <end position="30"/>
    </location>
</feature>
<proteinExistence type="predicted"/>
<dbReference type="Proteomes" id="UP000192575">
    <property type="component" value="Unassembled WGS sequence"/>
</dbReference>
<evidence type="ECO:0000313" key="3">
    <source>
        <dbReference type="EMBL" id="AOO74602.1"/>
    </source>
</evidence>
<evidence type="ECO:0000313" key="5">
    <source>
        <dbReference type="Proteomes" id="UP000029488"/>
    </source>
</evidence>
<dbReference type="EMBL" id="NBEF01000044">
    <property type="protein sequence ID" value="OQQ88592.1"/>
    <property type="molecule type" value="Genomic_DNA"/>
</dbReference>
<evidence type="ECO:0000313" key="7">
    <source>
        <dbReference type="Proteomes" id="UP000192575"/>
    </source>
</evidence>
<name>A0A089QGV4_9LACO</name>
<dbReference type="EMBL" id="CP007650">
    <property type="protein sequence ID" value="AIR11910.1"/>
    <property type="molecule type" value="Genomic_DNA"/>
</dbReference>
<keyword evidence="1" id="KW-1133">Transmembrane helix</keyword>